<dbReference type="Gene3D" id="3.40.190.290">
    <property type="match status" value="1"/>
</dbReference>
<evidence type="ECO:0000313" key="7">
    <source>
        <dbReference type="Proteomes" id="UP000823910"/>
    </source>
</evidence>
<dbReference type="AlphaFoldDB" id="A0A9D2SGD4"/>
<dbReference type="InterPro" id="IPR036388">
    <property type="entry name" value="WH-like_DNA-bd_sf"/>
</dbReference>
<dbReference type="InterPro" id="IPR036390">
    <property type="entry name" value="WH_DNA-bd_sf"/>
</dbReference>
<dbReference type="EMBL" id="DWWT01000020">
    <property type="protein sequence ID" value="HJC05511.1"/>
    <property type="molecule type" value="Genomic_DNA"/>
</dbReference>
<sequence>MFQGMRYVYEVYKEMSFSKAARNLYISQPSLSAAVKKAEQEAGFPIFDRSTSPIRLTEPGREYIRAVEMILDVENGFQNYINDLNELRTGSISIGGTNLFVSFLLPPILSRFTARYPAVDIRLTEASTEELTEKLFSGQLDLMIDNSHMDPSVYEKEFVCEEHLVLTVPKAFPSAARAAAFSLTAQDIRKGRHLKEETAPVPLDFFRDDPFLFLKSGNDTRSRAERICHAAHFVPHIRLKLDQQITAYNLSSYGMGISFTGDVLINRVPVSESLVFFKLGDQEAARRVHFYYKRNRYLSRTVRAFLTCASDPSDLPQPSPGPSSPQ</sequence>
<reference evidence="6" key="1">
    <citation type="journal article" date="2021" name="PeerJ">
        <title>Extensive microbial diversity within the chicken gut microbiome revealed by metagenomics and culture.</title>
        <authorList>
            <person name="Gilroy R."/>
            <person name="Ravi A."/>
            <person name="Getino M."/>
            <person name="Pursley I."/>
            <person name="Horton D.L."/>
            <person name="Alikhan N.F."/>
            <person name="Baker D."/>
            <person name="Gharbi K."/>
            <person name="Hall N."/>
            <person name="Watson M."/>
            <person name="Adriaenssens E.M."/>
            <person name="Foster-Nyarko E."/>
            <person name="Jarju S."/>
            <person name="Secka A."/>
            <person name="Antonio M."/>
            <person name="Oren A."/>
            <person name="Chaudhuri R.R."/>
            <person name="La Ragione R."/>
            <person name="Hildebrand F."/>
            <person name="Pallen M.J."/>
        </authorList>
    </citation>
    <scope>NUCLEOTIDE SEQUENCE</scope>
    <source>
        <strain evidence="6">CHK180-15479</strain>
    </source>
</reference>
<keyword evidence="2" id="KW-0805">Transcription regulation</keyword>
<reference evidence="6" key="2">
    <citation type="submission" date="2021-04" db="EMBL/GenBank/DDBJ databases">
        <authorList>
            <person name="Gilroy R."/>
        </authorList>
    </citation>
    <scope>NUCLEOTIDE SEQUENCE</scope>
    <source>
        <strain evidence="6">CHK180-15479</strain>
    </source>
</reference>
<protein>
    <submittedName>
        <fullName evidence="6">LysR family transcriptional regulator</fullName>
    </submittedName>
</protein>
<comment type="caution">
    <text evidence="6">The sequence shown here is derived from an EMBL/GenBank/DDBJ whole genome shotgun (WGS) entry which is preliminary data.</text>
</comment>
<dbReference type="Pfam" id="PF00126">
    <property type="entry name" value="HTH_1"/>
    <property type="match status" value="1"/>
</dbReference>
<comment type="similarity">
    <text evidence="1">Belongs to the LysR transcriptional regulatory family.</text>
</comment>
<evidence type="ECO:0000313" key="6">
    <source>
        <dbReference type="EMBL" id="HJC05511.1"/>
    </source>
</evidence>
<dbReference type="SUPFAM" id="SSF46785">
    <property type="entry name" value="Winged helix' DNA-binding domain"/>
    <property type="match status" value="1"/>
</dbReference>
<dbReference type="PANTHER" id="PTHR30419">
    <property type="entry name" value="HTH-TYPE TRANSCRIPTIONAL REGULATOR YBHD"/>
    <property type="match status" value="1"/>
</dbReference>
<proteinExistence type="inferred from homology"/>
<dbReference type="GO" id="GO:0005829">
    <property type="term" value="C:cytosol"/>
    <property type="evidence" value="ECO:0007669"/>
    <property type="project" value="TreeGrafter"/>
</dbReference>
<dbReference type="Pfam" id="PF03466">
    <property type="entry name" value="LysR_substrate"/>
    <property type="match status" value="1"/>
</dbReference>
<evidence type="ECO:0000256" key="2">
    <source>
        <dbReference type="ARBA" id="ARBA00023015"/>
    </source>
</evidence>
<dbReference type="PRINTS" id="PR00039">
    <property type="entry name" value="HTHLYSR"/>
</dbReference>
<dbReference type="CDD" id="cd05466">
    <property type="entry name" value="PBP2_LTTR_substrate"/>
    <property type="match status" value="1"/>
</dbReference>
<keyword evidence="4" id="KW-0804">Transcription</keyword>
<gene>
    <name evidence="6" type="ORF">H9704_05075</name>
</gene>
<dbReference type="Proteomes" id="UP000823910">
    <property type="component" value="Unassembled WGS sequence"/>
</dbReference>
<dbReference type="PANTHER" id="PTHR30419:SF28">
    <property type="entry name" value="HTH-TYPE TRANSCRIPTIONAL REGULATOR BSDA"/>
    <property type="match status" value="1"/>
</dbReference>
<organism evidence="6 7">
    <name type="scientific">Candidatus Enterocloster excrementipullorum</name>
    <dbReference type="NCBI Taxonomy" id="2838559"/>
    <lineage>
        <taxon>Bacteria</taxon>
        <taxon>Bacillati</taxon>
        <taxon>Bacillota</taxon>
        <taxon>Clostridia</taxon>
        <taxon>Lachnospirales</taxon>
        <taxon>Lachnospiraceae</taxon>
        <taxon>Enterocloster</taxon>
    </lineage>
</organism>
<evidence type="ECO:0000259" key="5">
    <source>
        <dbReference type="PROSITE" id="PS50931"/>
    </source>
</evidence>
<dbReference type="GO" id="GO:0003700">
    <property type="term" value="F:DNA-binding transcription factor activity"/>
    <property type="evidence" value="ECO:0007669"/>
    <property type="project" value="InterPro"/>
</dbReference>
<evidence type="ECO:0000256" key="3">
    <source>
        <dbReference type="ARBA" id="ARBA00023125"/>
    </source>
</evidence>
<dbReference type="PROSITE" id="PS50931">
    <property type="entry name" value="HTH_LYSR"/>
    <property type="match status" value="1"/>
</dbReference>
<dbReference type="InterPro" id="IPR005119">
    <property type="entry name" value="LysR_subst-bd"/>
</dbReference>
<dbReference type="Gene3D" id="1.10.10.10">
    <property type="entry name" value="Winged helix-like DNA-binding domain superfamily/Winged helix DNA-binding domain"/>
    <property type="match status" value="1"/>
</dbReference>
<dbReference type="GO" id="GO:0003677">
    <property type="term" value="F:DNA binding"/>
    <property type="evidence" value="ECO:0007669"/>
    <property type="project" value="UniProtKB-KW"/>
</dbReference>
<keyword evidence="3" id="KW-0238">DNA-binding</keyword>
<feature type="domain" description="HTH lysR-type" evidence="5">
    <location>
        <begin position="1"/>
        <end position="57"/>
    </location>
</feature>
<dbReference type="InterPro" id="IPR000847">
    <property type="entry name" value="LysR_HTH_N"/>
</dbReference>
<evidence type="ECO:0000256" key="1">
    <source>
        <dbReference type="ARBA" id="ARBA00009437"/>
    </source>
</evidence>
<evidence type="ECO:0000256" key="4">
    <source>
        <dbReference type="ARBA" id="ARBA00023163"/>
    </source>
</evidence>
<name>A0A9D2SGD4_9FIRM</name>
<dbReference type="SUPFAM" id="SSF53850">
    <property type="entry name" value="Periplasmic binding protein-like II"/>
    <property type="match status" value="1"/>
</dbReference>
<accession>A0A9D2SGD4</accession>
<dbReference type="InterPro" id="IPR050950">
    <property type="entry name" value="HTH-type_LysR_regulators"/>
</dbReference>